<sequence length="321" mass="35308">MLLLSTYCDDYPVHVSLPKPVPSPVSHPTLTPPFELCTEPPSPTPPVATSTQPPGATSMQPPVATSKQPDQTTPLPIVASQGSGHPMVTRSKNGIVKTRHFADLSHLTKSSLHHSLFASKEPKGFKSAAKDPKWFAAMCDEMKALKFNATWDLVPRPTKSNIVGSKWVFRTKFLADSTIDKFKARLILASLTIFLDLRFPTMTLVSSKYAHDIFALAHLLDAKPATTSLSTSAYFSSQGTLFHDPILYRSLVGALQYLTISRPDLSYAVNQVSQFLHAPMQDHFQAVKRIMRYVKGTLSYGFSFSHATAPTILGYSDADWA</sequence>
<protein>
    <submittedName>
        <fullName evidence="2">Zinc finger, CCHC-type containing protein</fullName>
    </submittedName>
</protein>
<evidence type="ECO:0000313" key="2">
    <source>
        <dbReference type="EMBL" id="GJT51446.1"/>
    </source>
</evidence>
<accession>A0ABQ5EKL2</accession>
<gene>
    <name evidence="2" type="ORF">Tco_0977603</name>
</gene>
<evidence type="ECO:0000313" key="3">
    <source>
        <dbReference type="Proteomes" id="UP001151760"/>
    </source>
</evidence>
<reference evidence="2" key="1">
    <citation type="journal article" date="2022" name="Int. J. Mol. Sci.">
        <title>Draft Genome of Tanacetum Coccineum: Genomic Comparison of Closely Related Tanacetum-Family Plants.</title>
        <authorList>
            <person name="Yamashiro T."/>
            <person name="Shiraishi A."/>
            <person name="Nakayama K."/>
            <person name="Satake H."/>
        </authorList>
    </citation>
    <scope>NUCLEOTIDE SEQUENCE</scope>
</reference>
<feature type="compositionally biased region" description="Polar residues" evidence="1">
    <location>
        <begin position="55"/>
        <end position="74"/>
    </location>
</feature>
<comment type="caution">
    <text evidence="2">The sequence shown here is derived from an EMBL/GenBank/DDBJ whole genome shotgun (WGS) entry which is preliminary data.</text>
</comment>
<reference evidence="2" key="2">
    <citation type="submission" date="2022-01" db="EMBL/GenBank/DDBJ databases">
        <authorList>
            <person name="Yamashiro T."/>
            <person name="Shiraishi A."/>
            <person name="Satake H."/>
            <person name="Nakayama K."/>
        </authorList>
    </citation>
    <scope>NUCLEOTIDE SEQUENCE</scope>
</reference>
<proteinExistence type="predicted"/>
<feature type="region of interest" description="Disordered" evidence="1">
    <location>
        <begin position="19"/>
        <end position="88"/>
    </location>
</feature>
<dbReference type="PANTHER" id="PTHR11439">
    <property type="entry name" value="GAG-POL-RELATED RETROTRANSPOSON"/>
    <property type="match status" value="1"/>
</dbReference>
<dbReference type="EMBL" id="BQNB010016408">
    <property type="protein sequence ID" value="GJT51446.1"/>
    <property type="molecule type" value="Genomic_DNA"/>
</dbReference>
<dbReference type="Proteomes" id="UP001151760">
    <property type="component" value="Unassembled WGS sequence"/>
</dbReference>
<dbReference type="PANTHER" id="PTHR11439:SF455">
    <property type="entry name" value="RLK (RECEPTOR-LIKE PROTEIN KINASE) 8, PUTATIVE-RELATED"/>
    <property type="match status" value="1"/>
</dbReference>
<keyword evidence="3" id="KW-1185">Reference proteome</keyword>
<organism evidence="2 3">
    <name type="scientific">Tanacetum coccineum</name>
    <dbReference type="NCBI Taxonomy" id="301880"/>
    <lineage>
        <taxon>Eukaryota</taxon>
        <taxon>Viridiplantae</taxon>
        <taxon>Streptophyta</taxon>
        <taxon>Embryophyta</taxon>
        <taxon>Tracheophyta</taxon>
        <taxon>Spermatophyta</taxon>
        <taxon>Magnoliopsida</taxon>
        <taxon>eudicotyledons</taxon>
        <taxon>Gunneridae</taxon>
        <taxon>Pentapetalae</taxon>
        <taxon>asterids</taxon>
        <taxon>campanulids</taxon>
        <taxon>Asterales</taxon>
        <taxon>Asteraceae</taxon>
        <taxon>Asteroideae</taxon>
        <taxon>Anthemideae</taxon>
        <taxon>Anthemidinae</taxon>
        <taxon>Tanacetum</taxon>
    </lineage>
</organism>
<name>A0ABQ5EKL2_9ASTR</name>
<evidence type="ECO:0000256" key="1">
    <source>
        <dbReference type="SAM" id="MobiDB-lite"/>
    </source>
</evidence>